<proteinExistence type="predicted"/>
<keyword evidence="1" id="KW-1071">Ligand-gated ion channel</keyword>
<dbReference type="OrthoDB" id="1705296at2759"/>
<keyword evidence="4" id="KW-1185">Reference proteome</keyword>
<evidence type="ECO:0000313" key="4">
    <source>
        <dbReference type="Proteomes" id="UP000323000"/>
    </source>
</evidence>
<reference evidence="4" key="1">
    <citation type="journal article" date="2019" name="Gigascience">
        <title>De novo genome assembly of the endangered Acer yangbiense, a plant species with extremely small populations endemic to Yunnan Province, China.</title>
        <authorList>
            <person name="Yang J."/>
            <person name="Wariss H.M."/>
            <person name="Tao L."/>
            <person name="Zhang R."/>
            <person name="Yun Q."/>
            <person name="Hollingsworth P."/>
            <person name="Dao Z."/>
            <person name="Luo G."/>
            <person name="Guo H."/>
            <person name="Ma Y."/>
            <person name="Sun W."/>
        </authorList>
    </citation>
    <scope>NUCLEOTIDE SEQUENCE [LARGE SCALE GENOMIC DNA]</scope>
    <source>
        <strain evidence="4">cv. Malutang</strain>
    </source>
</reference>
<dbReference type="AlphaFoldDB" id="A0A5C7IP50"/>
<dbReference type="InterPro" id="IPR018490">
    <property type="entry name" value="cNMP-bd_dom_sf"/>
</dbReference>
<dbReference type="Gene3D" id="2.60.120.10">
    <property type="entry name" value="Jelly Rolls"/>
    <property type="match status" value="2"/>
</dbReference>
<gene>
    <name evidence="3" type="ORF">EZV62_006068</name>
</gene>
<keyword evidence="1" id="KW-0813">Transport</keyword>
<name>A0A5C7IP50_9ROSI</name>
<organism evidence="3 4">
    <name type="scientific">Acer yangbiense</name>
    <dbReference type="NCBI Taxonomy" id="1000413"/>
    <lineage>
        <taxon>Eukaryota</taxon>
        <taxon>Viridiplantae</taxon>
        <taxon>Streptophyta</taxon>
        <taxon>Embryophyta</taxon>
        <taxon>Tracheophyta</taxon>
        <taxon>Spermatophyta</taxon>
        <taxon>Magnoliopsida</taxon>
        <taxon>eudicotyledons</taxon>
        <taxon>Gunneridae</taxon>
        <taxon>Pentapetalae</taxon>
        <taxon>rosids</taxon>
        <taxon>malvids</taxon>
        <taxon>Sapindales</taxon>
        <taxon>Sapindaceae</taxon>
        <taxon>Hippocastanoideae</taxon>
        <taxon>Acereae</taxon>
        <taxon>Acer</taxon>
    </lineage>
</organism>
<comment type="caution">
    <text evidence="3">The sequence shown here is derived from an EMBL/GenBank/DDBJ whole genome shotgun (WGS) entry which is preliminary data.</text>
</comment>
<evidence type="ECO:0000256" key="2">
    <source>
        <dbReference type="ARBA" id="ARBA00023303"/>
    </source>
</evidence>
<dbReference type="InterPro" id="IPR014710">
    <property type="entry name" value="RmlC-like_jellyroll"/>
</dbReference>
<protein>
    <submittedName>
        <fullName evidence="3">Uncharacterized protein</fullName>
    </submittedName>
</protein>
<dbReference type="GO" id="GO:0016020">
    <property type="term" value="C:membrane"/>
    <property type="evidence" value="ECO:0007669"/>
    <property type="project" value="UniProtKB-SubCell"/>
</dbReference>
<dbReference type="SUPFAM" id="SSF51206">
    <property type="entry name" value="cAMP-binding domain-like"/>
    <property type="match status" value="1"/>
</dbReference>
<keyword evidence="2" id="KW-0407">Ion channel</keyword>
<evidence type="ECO:0000256" key="1">
    <source>
        <dbReference type="ARBA" id="ARBA00023286"/>
    </source>
</evidence>
<dbReference type="Proteomes" id="UP000323000">
    <property type="component" value="Chromosome 2"/>
</dbReference>
<dbReference type="PANTHER" id="PTHR45651:SF5">
    <property type="entry name" value="CYCLIC NUCLEOTIDE-GATED ION CHANNEL 1"/>
    <property type="match status" value="1"/>
</dbReference>
<evidence type="ECO:0000313" key="3">
    <source>
        <dbReference type="EMBL" id="TXG71133.1"/>
    </source>
</evidence>
<dbReference type="PANTHER" id="PTHR45651">
    <property type="entry name" value="CYCLIC NUCLEOTIDE-GATED ION CHANNEL 15-RELATED-RELATED"/>
    <property type="match status" value="1"/>
</dbReference>
<sequence>MSWLLKLEICILRIHGIDLNIWKVVLRSLLTKATNDKVPTFKILSEQPLNVLCERLKPVLYLGETYIVREDDPLTSWVIDPESSSAELPKSTRTIKTHTGVEAFALMADDLKVVFNQCKPRIPKHLLHSFRYYSLRWRSWAAFVIQVNLRFYCLKKFEEHRLEDEKRVKNAPGAMPYAANKLRRHNLKARMLTRVPDILPHEE</sequence>
<keyword evidence="1" id="KW-0406">Ion transport</keyword>
<dbReference type="GO" id="GO:0030552">
    <property type="term" value="F:cAMP binding"/>
    <property type="evidence" value="ECO:0007669"/>
    <property type="project" value="UniProtKB-KW"/>
</dbReference>
<dbReference type="EMBL" id="VAHF01000002">
    <property type="protein sequence ID" value="TXG71133.1"/>
    <property type="molecule type" value="Genomic_DNA"/>
</dbReference>
<dbReference type="GO" id="GO:0034220">
    <property type="term" value="P:monoatomic ion transmembrane transport"/>
    <property type="evidence" value="ECO:0007669"/>
    <property type="project" value="UniProtKB-KW"/>
</dbReference>
<accession>A0A5C7IP50</accession>